<accession>A0A317SPR1</accession>
<reference evidence="2 3" key="1">
    <citation type="submission" date="2018-03" db="EMBL/GenBank/DDBJ databases">
        <title>Genomes of Pezizomycetes fungi and the evolution of truffles.</title>
        <authorList>
            <person name="Murat C."/>
            <person name="Payen T."/>
            <person name="Noel B."/>
            <person name="Kuo A."/>
            <person name="Martin F.M."/>
        </authorList>
    </citation>
    <scope>NUCLEOTIDE SEQUENCE [LARGE SCALE GENOMIC DNA]</scope>
    <source>
        <strain evidence="2">091103-1</strain>
    </source>
</reference>
<keyword evidence="3" id="KW-1185">Reference proteome</keyword>
<gene>
    <name evidence="2" type="ORF">C7212DRAFT_345419</name>
</gene>
<dbReference type="STRING" id="42249.A0A317SPR1"/>
<feature type="region of interest" description="Disordered" evidence="1">
    <location>
        <begin position="38"/>
        <end position="72"/>
    </location>
</feature>
<evidence type="ECO:0000313" key="3">
    <source>
        <dbReference type="Proteomes" id="UP000246991"/>
    </source>
</evidence>
<protein>
    <submittedName>
        <fullName evidence="2">Uncharacterized protein</fullName>
    </submittedName>
</protein>
<feature type="compositionally biased region" description="Gly residues" evidence="1">
    <location>
        <begin position="55"/>
        <end position="65"/>
    </location>
</feature>
<evidence type="ECO:0000256" key="1">
    <source>
        <dbReference type="SAM" id="MobiDB-lite"/>
    </source>
</evidence>
<evidence type="ECO:0000313" key="2">
    <source>
        <dbReference type="EMBL" id="PWW75436.1"/>
    </source>
</evidence>
<organism evidence="2 3">
    <name type="scientific">Tuber magnatum</name>
    <name type="common">white Piedmont truffle</name>
    <dbReference type="NCBI Taxonomy" id="42249"/>
    <lineage>
        <taxon>Eukaryota</taxon>
        <taxon>Fungi</taxon>
        <taxon>Dikarya</taxon>
        <taxon>Ascomycota</taxon>
        <taxon>Pezizomycotina</taxon>
        <taxon>Pezizomycetes</taxon>
        <taxon>Pezizales</taxon>
        <taxon>Tuberaceae</taxon>
        <taxon>Tuber</taxon>
    </lineage>
</organism>
<dbReference type="Proteomes" id="UP000246991">
    <property type="component" value="Unassembled WGS sequence"/>
</dbReference>
<dbReference type="EMBL" id="PYWC01000046">
    <property type="protein sequence ID" value="PWW75436.1"/>
    <property type="molecule type" value="Genomic_DNA"/>
</dbReference>
<dbReference type="OrthoDB" id="76567at2759"/>
<proteinExistence type="predicted"/>
<comment type="caution">
    <text evidence="2">The sequence shown here is derived from an EMBL/GenBank/DDBJ whole genome shotgun (WGS) entry which is preliminary data.</text>
</comment>
<dbReference type="AlphaFoldDB" id="A0A317SPR1"/>
<sequence>MSQDTTAAIDRALEERGTRKGARFMYEERHSMRSIHHAGSTQFNLPGLGSKQGDAGFGPADGGPHGSDWPSLMTEMGYSESIREPRLDAEWWLWYSRGKPGWLFRSSLINNLATYCDSNAGRLYRSPGAELQETAS</sequence>
<name>A0A317SPR1_9PEZI</name>